<dbReference type="InterPro" id="IPR000182">
    <property type="entry name" value="GNAT_dom"/>
</dbReference>
<feature type="domain" description="N-acetyltransferase" evidence="4">
    <location>
        <begin position="7"/>
        <end position="166"/>
    </location>
</feature>
<keyword evidence="1 5" id="KW-0808">Transferase</keyword>
<evidence type="ECO:0000313" key="6">
    <source>
        <dbReference type="Proteomes" id="UP000035709"/>
    </source>
</evidence>
<keyword evidence="2" id="KW-0012">Acyltransferase</keyword>
<dbReference type="PATRIC" id="fig|1600.4.peg.1388"/>
<dbReference type="OrthoDB" id="9798081at2"/>
<dbReference type="SUPFAM" id="SSF55729">
    <property type="entry name" value="Acyl-CoA N-acyltransferases (Nat)"/>
    <property type="match status" value="1"/>
</dbReference>
<organism evidence="5 6">
    <name type="scientific">Lactobacillus acetotolerans</name>
    <dbReference type="NCBI Taxonomy" id="1600"/>
    <lineage>
        <taxon>Bacteria</taxon>
        <taxon>Bacillati</taxon>
        <taxon>Bacillota</taxon>
        <taxon>Bacilli</taxon>
        <taxon>Lactobacillales</taxon>
        <taxon>Lactobacillaceae</taxon>
        <taxon>Lactobacillus</taxon>
    </lineage>
</organism>
<dbReference type="STRING" id="1600.LBAT_1360"/>
<protein>
    <submittedName>
        <fullName evidence="5">Ribosomal-protein-alanine N-acetyltransferase</fullName>
    </submittedName>
</protein>
<keyword evidence="6" id="KW-1185">Reference proteome</keyword>
<dbReference type="Proteomes" id="UP000035709">
    <property type="component" value="Chromosome"/>
</dbReference>
<dbReference type="Pfam" id="PF13302">
    <property type="entry name" value="Acetyltransf_3"/>
    <property type="match status" value="1"/>
</dbReference>
<dbReference type="GO" id="GO:0005737">
    <property type="term" value="C:cytoplasm"/>
    <property type="evidence" value="ECO:0007669"/>
    <property type="project" value="TreeGrafter"/>
</dbReference>
<gene>
    <name evidence="5" type="ORF">LBAT_1360</name>
</gene>
<sequence>MLESDQIYLRRFQVGDAPILLKWGKNNYYHKSAGFEQYQNLEQAQKGAKQYAMRPNSYVICLKKNKQVIGLVELYERGMDKQSGLLKTKEIGFLLDKNFAGHGYMTQALLVIFDYAFKKLRQTELWAGTFADNIHSQKFLSKLGFKYVYTVDYRQISHLFSYKEKYYLLQKEDWLKINENTRS</sequence>
<dbReference type="EMBL" id="AP014808">
    <property type="protein sequence ID" value="BAQ57749.1"/>
    <property type="molecule type" value="Genomic_DNA"/>
</dbReference>
<name>A0A0D6A4V8_9LACO</name>
<accession>A0A0D6A4V8</accession>
<dbReference type="AlphaFoldDB" id="A0A0D6A4V8"/>
<dbReference type="PANTHER" id="PTHR43792:SF8">
    <property type="entry name" value="[RIBOSOMAL PROTEIN US5]-ALANINE N-ACETYLTRANSFERASE"/>
    <property type="match status" value="1"/>
</dbReference>
<evidence type="ECO:0000256" key="3">
    <source>
        <dbReference type="ARBA" id="ARBA00038502"/>
    </source>
</evidence>
<dbReference type="GO" id="GO:0008999">
    <property type="term" value="F:protein-N-terminal-alanine acetyltransferase activity"/>
    <property type="evidence" value="ECO:0007669"/>
    <property type="project" value="TreeGrafter"/>
</dbReference>
<evidence type="ECO:0000259" key="4">
    <source>
        <dbReference type="PROSITE" id="PS51186"/>
    </source>
</evidence>
<evidence type="ECO:0000256" key="1">
    <source>
        <dbReference type="ARBA" id="ARBA00022679"/>
    </source>
</evidence>
<dbReference type="Gene3D" id="3.40.630.30">
    <property type="match status" value="1"/>
</dbReference>
<evidence type="ECO:0000256" key="2">
    <source>
        <dbReference type="ARBA" id="ARBA00023315"/>
    </source>
</evidence>
<dbReference type="RefSeq" id="WP_060459725.1">
    <property type="nucleotide sequence ID" value="NZ_AP014808.1"/>
</dbReference>
<dbReference type="InterPro" id="IPR016181">
    <property type="entry name" value="Acyl_CoA_acyltransferase"/>
</dbReference>
<reference evidence="5 6" key="1">
    <citation type="submission" date="2015-03" db="EMBL/GenBank/DDBJ databases">
        <title>Complete genome sequence of Lactobacillus acetotolerans NBRC 13120.</title>
        <authorList>
            <person name="Toh H."/>
            <person name="Morita H."/>
            <person name="Fujita N."/>
        </authorList>
    </citation>
    <scope>NUCLEOTIDE SEQUENCE [LARGE SCALE GENOMIC DNA]</scope>
    <source>
        <strain evidence="5 6">NBRC 13120</strain>
    </source>
</reference>
<dbReference type="InterPro" id="IPR051531">
    <property type="entry name" value="N-acetyltransferase"/>
</dbReference>
<evidence type="ECO:0000313" key="5">
    <source>
        <dbReference type="EMBL" id="BAQ57749.1"/>
    </source>
</evidence>
<dbReference type="PROSITE" id="PS51186">
    <property type="entry name" value="GNAT"/>
    <property type="match status" value="1"/>
</dbReference>
<dbReference type="KEGG" id="lae:LBAT_1360"/>
<dbReference type="PANTHER" id="PTHR43792">
    <property type="entry name" value="GNAT FAMILY, PUTATIVE (AFU_ORTHOLOGUE AFUA_3G00765)-RELATED-RELATED"/>
    <property type="match status" value="1"/>
</dbReference>
<comment type="similarity">
    <text evidence="3">Belongs to the acetyltransferase family. RimJ subfamily.</text>
</comment>
<proteinExistence type="inferred from homology"/>